<dbReference type="Pfam" id="PF04955">
    <property type="entry name" value="HupE_UreJ"/>
    <property type="match status" value="1"/>
</dbReference>
<dbReference type="PIRSF" id="PIRSF016919">
    <property type="entry name" value="HupE_UreJ"/>
    <property type="match status" value="1"/>
</dbReference>
<feature type="transmembrane region" description="Helical" evidence="1">
    <location>
        <begin position="119"/>
        <end position="136"/>
    </location>
</feature>
<feature type="transmembrane region" description="Helical" evidence="1">
    <location>
        <begin position="69"/>
        <end position="89"/>
    </location>
</feature>
<feature type="transmembrane region" description="Helical" evidence="1">
    <location>
        <begin position="179"/>
        <end position="199"/>
    </location>
</feature>
<gene>
    <name evidence="2" type="ORF">JCR33_18120</name>
</gene>
<dbReference type="Proteomes" id="UP000609531">
    <property type="component" value="Unassembled WGS sequence"/>
</dbReference>
<evidence type="ECO:0000313" key="2">
    <source>
        <dbReference type="EMBL" id="MBJ3777627.1"/>
    </source>
</evidence>
<dbReference type="EMBL" id="JAEKJA010000018">
    <property type="protein sequence ID" value="MBJ3777627.1"/>
    <property type="molecule type" value="Genomic_DNA"/>
</dbReference>
<name>A0A934MEK5_9HYPH</name>
<protein>
    <submittedName>
        <fullName evidence="2">HupE/UreJ family protein</fullName>
    </submittedName>
</protein>
<reference evidence="2" key="1">
    <citation type="submission" date="2020-12" db="EMBL/GenBank/DDBJ databases">
        <title>Bacterial taxonomy.</title>
        <authorList>
            <person name="Pan X."/>
        </authorList>
    </citation>
    <scope>NUCLEOTIDE SEQUENCE</scope>
    <source>
        <strain evidence="2">B2012</strain>
    </source>
</reference>
<keyword evidence="3" id="KW-1185">Reference proteome</keyword>
<evidence type="ECO:0000313" key="3">
    <source>
        <dbReference type="Proteomes" id="UP000609531"/>
    </source>
</evidence>
<feature type="transmembrane region" description="Helical" evidence="1">
    <location>
        <begin position="95"/>
        <end position="112"/>
    </location>
</feature>
<accession>A0A934MEK5</accession>
<organism evidence="2 3">
    <name type="scientific">Acuticoccus mangrovi</name>
    <dbReference type="NCBI Taxonomy" id="2796142"/>
    <lineage>
        <taxon>Bacteria</taxon>
        <taxon>Pseudomonadati</taxon>
        <taxon>Pseudomonadota</taxon>
        <taxon>Alphaproteobacteria</taxon>
        <taxon>Hyphomicrobiales</taxon>
        <taxon>Amorphaceae</taxon>
        <taxon>Acuticoccus</taxon>
    </lineage>
</organism>
<evidence type="ECO:0000256" key="1">
    <source>
        <dbReference type="SAM" id="Phobius"/>
    </source>
</evidence>
<keyword evidence="1" id="KW-0472">Membrane</keyword>
<proteinExistence type="predicted"/>
<dbReference type="AlphaFoldDB" id="A0A934MEK5"/>
<dbReference type="InterPro" id="IPR007038">
    <property type="entry name" value="HupE_UreJ"/>
</dbReference>
<sequence length="200" mass="19376">MDCLVRRASALVIAGVVVAAAGPAFAHVEGVGLSGGFASGFLHPLFGWDHVAAMVAVGLLGALLGPPALFVLPIVFPLVMALGGAAGVAGVPLPGVEVGIAMSAVVLGLAVASGWRAPLWLAGAAVAIFAVFHGHAHGAELPLAADATAYALGFVVGTSLLHLLGIAVGSAARWNAGRVAVRAAGGAIAIAGMAFLTGAA</sequence>
<keyword evidence="1" id="KW-1133">Transmembrane helix</keyword>
<dbReference type="RefSeq" id="WP_198883530.1">
    <property type="nucleotide sequence ID" value="NZ_JAEKJA010000018.1"/>
</dbReference>
<comment type="caution">
    <text evidence="2">The sequence shown here is derived from an EMBL/GenBank/DDBJ whole genome shotgun (WGS) entry which is preliminary data.</text>
</comment>
<feature type="transmembrane region" description="Helical" evidence="1">
    <location>
        <begin position="148"/>
        <end position="172"/>
    </location>
</feature>
<keyword evidence="1" id="KW-0812">Transmembrane</keyword>
<feature type="transmembrane region" description="Helical" evidence="1">
    <location>
        <begin position="45"/>
        <end position="64"/>
    </location>
</feature>